<evidence type="ECO:0000256" key="1">
    <source>
        <dbReference type="SAM" id="MobiDB-lite"/>
    </source>
</evidence>
<organism evidence="2 3">
    <name type="scientific">Panicum virgatum</name>
    <name type="common">Blackwell switchgrass</name>
    <dbReference type="NCBI Taxonomy" id="38727"/>
    <lineage>
        <taxon>Eukaryota</taxon>
        <taxon>Viridiplantae</taxon>
        <taxon>Streptophyta</taxon>
        <taxon>Embryophyta</taxon>
        <taxon>Tracheophyta</taxon>
        <taxon>Spermatophyta</taxon>
        <taxon>Magnoliopsida</taxon>
        <taxon>Liliopsida</taxon>
        <taxon>Poales</taxon>
        <taxon>Poaceae</taxon>
        <taxon>PACMAD clade</taxon>
        <taxon>Panicoideae</taxon>
        <taxon>Panicodae</taxon>
        <taxon>Paniceae</taxon>
        <taxon>Panicinae</taxon>
        <taxon>Panicum</taxon>
        <taxon>Panicum sect. Hiantes</taxon>
    </lineage>
</organism>
<protein>
    <submittedName>
        <fullName evidence="2">Uncharacterized protein</fullName>
    </submittedName>
</protein>
<name>A0A8T0RJI2_PANVG</name>
<feature type="region of interest" description="Disordered" evidence="1">
    <location>
        <begin position="163"/>
        <end position="206"/>
    </location>
</feature>
<keyword evidence="3" id="KW-1185">Reference proteome</keyword>
<dbReference type="EMBL" id="CM029046">
    <property type="protein sequence ID" value="KAG2586261.1"/>
    <property type="molecule type" value="Genomic_DNA"/>
</dbReference>
<comment type="caution">
    <text evidence="2">The sequence shown here is derived from an EMBL/GenBank/DDBJ whole genome shotgun (WGS) entry which is preliminary data.</text>
</comment>
<feature type="region of interest" description="Disordered" evidence="1">
    <location>
        <begin position="1"/>
        <end position="71"/>
    </location>
</feature>
<feature type="compositionally biased region" description="Basic residues" evidence="1">
    <location>
        <begin position="1"/>
        <end position="36"/>
    </location>
</feature>
<dbReference type="Proteomes" id="UP000823388">
    <property type="component" value="Chromosome 5N"/>
</dbReference>
<gene>
    <name evidence="2" type="ORF">PVAP13_5NG034608</name>
</gene>
<evidence type="ECO:0000313" key="3">
    <source>
        <dbReference type="Proteomes" id="UP000823388"/>
    </source>
</evidence>
<accession>A0A8T0RJI2</accession>
<reference evidence="2" key="1">
    <citation type="submission" date="2020-05" db="EMBL/GenBank/DDBJ databases">
        <title>WGS assembly of Panicum virgatum.</title>
        <authorList>
            <person name="Lovell J.T."/>
            <person name="Jenkins J."/>
            <person name="Shu S."/>
            <person name="Juenger T.E."/>
            <person name="Schmutz J."/>
        </authorList>
    </citation>
    <scope>NUCLEOTIDE SEQUENCE</scope>
    <source>
        <strain evidence="2">AP13</strain>
    </source>
</reference>
<sequence>MKKSVFKLGLRRNPSRHRPPPPSSHPRRRRRGRRKSAQPLGWRWRALSPRRPPACAGSGRERHTAAATEAPCGGGGCPARGGMAPRPVLRLGEEAMAVSDQGVARWHSAAADMAPGATSAATRRRWRGSRREGLHGLEPRLGRRVTGGRHGGGLAWRRRWRPLSCPAPRQQHPGKKTAGAGGAPWWRGSWGSGSDTAPAGSRNCGT</sequence>
<evidence type="ECO:0000313" key="2">
    <source>
        <dbReference type="EMBL" id="KAG2586261.1"/>
    </source>
</evidence>
<dbReference type="AlphaFoldDB" id="A0A8T0RJI2"/>
<proteinExistence type="predicted"/>